<dbReference type="HAMAP" id="MF_00127">
    <property type="entry name" value="His_tRNA_synth"/>
    <property type="match status" value="1"/>
</dbReference>
<dbReference type="EMBL" id="DXHS01000074">
    <property type="protein sequence ID" value="HIW02616.1"/>
    <property type="molecule type" value="Genomic_DNA"/>
</dbReference>
<evidence type="ECO:0000256" key="6">
    <source>
        <dbReference type="ARBA" id="ARBA00022917"/>
    </source>
</evidence>
<evidence type="ECO:0000256" key="5">
    <source>
        <dbReference type="ARBA" id="ARBA00022840"/>
    </source>
</evidence>
<evidence type="ECO:0000256" key="10">
    <source>
        <dbReference type="PIRSR" id="PIRSR001549-1"/>
    </source>
</evidence>
<dbReference type="InterPro" id="IPR006195">
    <property type="entry name" value="aa-tRNA-synth_II"/>
</dbReference>
<evidence type="ECO:0000256" key="4">
    <source>
        <dbReference type="ARBA" id="ARBA00022741"/>
    </source>
</evidence>
<dbReference type="Pfam" id="PF13393">
    <property type="entry name" value="tRNA-synt_His"/>
    <property type="match status" value="1"/>
</dbReference>
<feature type="binding site" evidence="10">
    <location>
        <position position="129"/>
    </location>
    <ligand>
        <name>L-histidine</name>
        <dbReference type="ChEBI" id="CHEBI:57595"/>
    </ligand>
</feature>
<evidence type="ECO:0000256" key="2">
    <source>
        <dbReference type="ARBA" id="ARBA00022490"/>
    </source>
</evidence>
<dbReference type="InterPro" id="IPR004154">
    <property type="entry name" value="Anticodon-bd"/>
</dbReference>
<feature type="binding site" evidence="10">
    <location>
        <position position="111"/>
    </location>
    <ligand>
        <name>L-histidine</name>
        <dbReference type="ChEBI" id="CHEBI:57595"/>
    </ligand>
</feature>
<evidence type="ECO:0000259" key="11">
    <source>
        <dbReference type="PROSITE" id="PS50862"/>
    </source>
</evidence>
<dbReference type="GO" id="GO:0016740">
    <property type="term" value="F:transferase activity"/>
    <property type="evidence" value="ECO:0007669"/>
    <property type="project" value="UniProtKB-ARBA"/>
</dbReference>
<dbReference type="NCBIfam" id="TIGR00442">
    <property type="entry name" value="hisS"/>
    <property type="match status" value="1"/>
</dbReference>
<feature type="binding site" evidence="10">
    <location>
        <position position="256"/>
    </location>
    <ligand>
        <name>L-histidine</name>
        <dbReference type="ChEBI" id="CHEBI:57595"/>
    </ligand>
</feature>
<dbReference type="GO" id="GO:0004821">
    <property type="term" value="F:histidine-tRNA ligase activity"/>
    <property type="evidence" value="ECO:0007669"/>
    <property type="project" value="UniProtKB-UniRule"/>
</dbReference>
<evidence type="ECO:0000256" key="1">
    <source>
        <dbReference type="ARBA" id="ARBA00008226"/>
    </source>
</evidence>
<dbReference type="InterPro" id="IPR045864">
    <property type="entry name" value="aa-tRNA-synth_II/BPL/LPL"/>
</dbReference>
<keyword evidence="3 9" id="KW-0436">Ligase</keyword>
<comment type="catalytic activity">
    <reaction evidence="8 9">
        <text>tRNA(His) + L-histidine + ATP = L-histidyl-tRNA(His) + AMP + diphosphate + H(+)</text>
        <dbReference type="Rhea" id="RHEA:17313"/>
        <dbReference type="Rhea" id="RHEA-COMP:9665"/>
        <dbReference type="Rhea" id="RHEA-COMP:9689"/>
        <dbReference type="ChEBI" id="CHEBI:15378"/>
        <dbReference type="ChEBI" id="CHEBI:30616"/>
        <dbReference type="ChEBI" id="CHEBI:33019"/>
        <dbReference type="ChEBI" id="CHEBI:57595"/>
        <dbReference type="ChEBI" id="CHEBI:78442"/>
        <dbReference type="ChEBI" id="CHEBI:78527"/>
        <dbReference type="ChEBI" id="CHEBI:456215"/>
        <dbReference type="EC" id="6.1.1.21"/>
    </reaction>
</comment>
<gene>
    <name evidence="9 12" type="primary">hisS</name>
    <name evidence="12" type="ORF">H9892_04685</name>
</gene>
<comment type="caution">
    <text evidence="12">The sequence shown here is derived from an EMBL/GenBank/DDBJ whole genome shotgun (WGS) entry which is preliminary data.</text>
</comment>
<dbReference type="PANTHER" id="PTHR43707:SF1">
    <property type="entry name" value="HISTIDINE--TRNA LIGASE, MITOCHONDRIAL-RELATED"/>
    <property type="match status" value="1"/>
</dbReference>
<keyword evidence="5 9" id="KW-0067">ATP-binding</keyword>
<dbReference type="SUPFAM" id="SSF52954">
    <property type="entry name" value="Class II aaRS ABD-related"/>
    <property type="match status" value="1"/>
</dbReference>
<dbReference type="InterPro" id="IPR041715">
    <property type="entry name" value="HisRS-like_core"/>
</dbReference>
<feature type="binding site" evidence="10">
    <location>
        <begin position="80"/>
        <end position="82"/>
    </location>
    <ligand>
        <name>L-histidine</name>
        <dbReference type="ChEBI" id="CHEBI:57595"/>
    </ligand>
</feature>
<protein>
    <recommendedName>
        <fullName evidence="9">Histidine--tRNA ligase</fullName>
        <ecNumber evidence="9">6.1.1.21</ecNumber>
    </recommendedName>
    <alternativeName>
        <fullName evidence="9">Histidyl-tRNA synthetase</fullName>
        <shortName evidence="9">HisRS</shortName>
    </alternativeName>
</protein>
<keyword evidence="7 9" id="KW-0030">Aminoacyl-tRNA synthetase</keyword>
<evidence type="ECO:0000256" key="3">
    <source>
        <dbReference type="ARBA" id="ARBA00022598"/>
    </source>
</evidence>
<dbReference type="Gene3D" id="3.30.930.10">
    <property type="entry name" value="Bira Bifunctional Protein, Domain 2"/>
    <property type="match status" value="1"/>
</dbReference>
<dbReference type="GO" id="GO:0005737">
    <property type="term" value="C:cytoplasm"/>
    <property type="evidence" value="ECO:0007669"/>
    <property type="project" value="UniProtKB-SubCell"/>
</dbReference>
<evidence type="ECO:0000256" key="7">
    <source>
        <dbReference type="ARBA" id="ARBA00023146"/>
    </source>
</evidence>
<dbReference type="PROSITE" id="PS50862">
    <property type="entry name" value="AA_TRNA_LIGASE_II"/>
    <property type="match status" value="1"/>
</dbReference>
<dbReference type="GO" id="GO:0005524">
    <property type="term" value="F:ATP binding"/>
    <property type="evidence" value="ECO:0007669"/>
    <property type="project" value="UniProtKB-UniRule"/>
</dbReference>
<dbReference type="Pfam" id="PF03129">
    <property type="entry name" value="HGTP_anticodon"/>
    <property type="match status" value="1"/>
</dbReference>
<evidence type="ECO:0000313" key="12">
    <source>
        <dbReference type="EMBL" id="HIW02616.1"/>
    </source>
</evidence>
<accession>A0A9D1TSI5</accession>
<sequence>MINIPKGTKDVLPSESRKWQYAEGKLRGVAALYNAHEIRTPTFEHTELFVRSIGDETDVVSKEMYTFEDKGGRSITLRPEGTAPVARSYVENSLDSMSLPLKTYYIISAFRYERPQAGRLREFHQFGAEVYGATSPYLDLDCISFAYDALRALGLKNIRLKLNSIGCAECRKKYVDALRGYFAGHLDEMCATCRERYGRNALRLLDCKNPECKKIAEGAPVILDYLCDDCRAHHDKLCSLLDSSGIPYEIDPGIVRGLDYYTRTVFEFVTEELGAQGTVLGGGRYDDLVESIGGKPTGCVGFAMGMERALMLMEKQGVDFGEDRLDVFVISQSPELAGDCMAIVSDLRRAGVSADTEMTGRSMKAQFKYADKQRARFAVVIGGNELESGRVKIKRLSDGKEEECGISEIAARVKETI</sequence>
<feature type="binding site" evidence="10">
    <location>
        <position position="125"/>
    </location>
    <ligand>
        <name>L-histidine</name>
        <dbReference type="ChEBI" id="CHEBI:57595"/>
    </ligand>
</feature>
<reference evidence="12" key="2">
    <citation type="submission" date="2021-04" db="EMBL/GenBank/DDBJ databases">
        <authorList>
            <person name="Gilroy R."/>
        </authorList>
    </citation>
    <scope>NUCLEOTIDE SEQUENCE</scope>
    <source>
        <strain evidence="12">12435</strain>
    </source>
</reference>
<keyword evidence="4 9" id="KW-0547">Nucleotide-binding</keyword>
<evidence type="ECO:0000256" key="9">
    <source>
        <dbReference type="HAMAP-Rule" id="MF_00127"/>
    </source>
</evidence>
<feature type="domain" description="Aminoacyl-transfer RNA synthetases class-II family profile" evidence="11">
    <location>
        <begin position="27"/>
        <end position="313"/>
    </location>
</feature>
<dbReference type="GO" id="GO:0140096">
    <property type="term" value="F:catalytic activity, acting on a protein"/>
    <property type="evidence" value="ECO:0007669"/>
    <property type="project" value="UniProtKB-ARBA"/>
</dbReference>
<name>A0A9D1TSI5_9FIRM</name>
<dbReference type="InterPro" id="IPR036621">
    <property type="entry name" value="Anticodon-bd_dom_sf"/>
</dbReference>
<dbReference type="CDD" id="cd00773">
    <property type="entry name" value="HisRS-like_core"/>
    <property type="match status" value="1"/>
</dbReference>
<evidence type="ECO:0000313" key="13">
    <source>
        <dbReference type="Proteomes" id="UP000823990"/>
    </source>
</evidence>
<dbReference type="EC" id="6.1.1.21" evidence="9"/>
<feature type="binding site" evidence="10">
    <location>
        <begin position="260"/>
        <end position="261"/>
    </location>
    <ligand>
        <name>L-histidine</name>
        <dbReference type="ChEBI" id="CHEBI:57595"/>
    </ligand>
</feature>
<organism evidence="12 13">
    <name type="scientific">Candidatus Protoclostridium stercorigallinarum</name>
    <dbReference type="NCBI Taxonomy" id="2838741"/>
    <lineage>
        <taxon>Bacteria</taxon>
        <taxon>Bacillati</taxon>
        <taxon>Bacillota</taxon>
        <taxon>Clostridia</taxon>
        <taxon>Candidatus Protoclostridium</taxon>
    </lineage>
</organism>
<keyword evidence="2 9" id="KW-0963">Cytoplasm</keyword>
<dbReference type="PANTHER" id="PTHR43707">
    <property type="entry name" value="HISTIDYL-TRNA SYNTHETASE"/>
    <property type="match status" value="1"/>
</dbReference>
<comment type="subcellular location">
    <subcellularLocation>
        <location evidence="9">Cytoplasm</location>
    </subcellularLocation>
</comment>
<dbReference type="Gene3D" id="3.40.50.800">
    <property type="entry name" value="Anticodon-binding domain"/>
    <property type="match status" value="1"/>
</dbReference>
<evidence type="ECO:0000256" key="8">
    <source>
        <dbReference type="ARBA" id="ARBA00047639"/>
    </source>
</evidence>
<dbReference type="InterPro" id="IPR033656">
    <property type="entry name" value="HisRS_anticodon"/>
</dbReference>
<dbReference type="SUPFAM" id="SSF55681">
    <property type="entry name" value="Class II aaRS and biotin synthetases"/>
    <property type="match status" value="1"/>
</dbReference>
<dbReference type="GO" id="GO:0006427">
    <property type="term" value="P:histidyl-tRNA aminoacylation"/>
    <property type="evidence" value="ECO:0007669"/>
    <property type="project" value="UniProtKB-UniRule"/>
</dbReference>
<dbReference type="InterPro" id="IPR004516">
    <property type="entry name" value="HisRS/HisZ"/>
</dbReference>
<reference evidence="12" key="1">
    <citation type="journal article" date="2021" name="PeerJ">
        <title>Extensive microbial diversity within the chicken gut microbiome revealed by metagenomics and culture.</title>
        <authorList>
            <person name="Gilroy R."/>
            <person name="Ravi A."/>
            <person name="Getino M."/>
            <person name="Pursley I."/>
            <person name="Horton D.L."/>
            <person name="Alikhan N.F."/>
            <person name="Baker D."/>
            <person name="Gharbi K."/>
            <person name="Hall N."/>
            <person name="Watson M."/>
            <person name="Adriaenssens E.M."/>
            <person name="Foster-Nyarko E."/>
            <person name="Jarju S."/>
            <person name="Secka A."/>
            <person name="Antonio M."/>
            <person name="Oren A."/>
            <person name="Chaudhuri R.R."/>
            <person name="La Ragione R."/>
            <person name="Hildebrand F."/>
            <person name="Pallen M.J."/>
        </authorList>
    </citation>
    <scope>NUCLEOTIDE SEQUENCE</scope>
    <source>
        <strain evidence="12">12435</strain>
    </source>
</reference>
<keyword evidence="6 9" id="KW-0648">Protein biosynthesis</keyword>
<comment type="similarity">
    <text evidence="1 9">Belongs to the class-II aminoacyl-tRNA synthetase family.</text>
</comment>
<dbReference type="CDD" id="cd00859">
    <property type="entry name" value="HisRS_anticodon"/>
    <property type="match status" value="1"/>
</dbReference>
<dbReference type="InterPro" id="IPR015807">
    <property type="entry name" value="His-tRNA-ligase"/>
</dbReference>
<proteinExistence type="inferred from homology"/>
<dbReference type="PIRSF" id="PIRSF001549">
    <property type="entry name" value="His-tRNA_synth"/>
    <property type="match status" value="1"/>
</dbReference>
<comment type="subunit">
    <text evidence="9">Homodimer.</text>
</comment>
<dbReference type="Proteomes" id="UP000823990">
    <property type="component" value="Unassembled WGS sequence"/>
</dbReference>
<dbReference type="AlphaFoldDB" id="A0A9D1TSI5"/>